<dbReference type="InterPro" id="IPR016163">
    <property type="entry name" value="Ald_DH_C"/>
</dbReference>
<accession>A0A940SJK6</accession>
<organism evidence="9 10">
    <name type="scientific">Gottfriedia endophytica</name>
    <dbReference type="NCBI Taxonomy" id="2820819"/>
    <lineage>
        <taxon>Bacteria</taxon>
        <taxon>Bacillati</taxon>
        <taxon>Bacillota</taxon>
        <taxon>Bacilli</taxon>
        <taxon>Bacillales</taxon>
        <taxon>Bacillaceae</taxon>
        <taxon>Gottfriedia</taxon>
    </lineage>
</organism>
<evidence type="ECO:0000313" key="9">
    <source>
        <dbReference type="EMBL" id="MBP0724999.1"/>
    </source>
</evidence>
<reference evidence="9" key="1">
    <citation type="submission" date="2021-04" db="EMBL/GenBank/DDBJ databases">
        <title>Genome seq and assembly of Bacillus sp.</title>
        <authorList>
            <person name="Chhetri G."/>
        </authorList>
    </citation>
    <scope>NUCLEOTIDE SEQUENCE</scope>
    <source>
        <strain evidence="9">RG28</strain>
    </source>
</reference>
<dbReference type="Pfam" id="PF00171">
    <property type="entry name" value="Aldedh"/>
    <property type="match status" value="1"/>
</dbReference>
<name>A0A940SJK6_9BACI</name>
<evidence type="ECO:0000256" key="6">
    <source>
        <dbReference type="PROSITE-ProRule" id="PRU10007"/>
    </source>
</evidence>
<dbReference type="Proteomes" id="UP000682134">
    <property type="component" value="Unassembled WGS sequence"/>
</dbReference>
<keyword evidence="3" id="KW-0520">NAD</keyword>
<dbReference type="PROSITE" id="PS00070">
    <property type="entry name" value="ALDEHYDE_DEHYDR_CYS"/>
    <property type="match status" value="1"/>
</dbReference>
<dbReference type="GO" id="GO:0005737">
    <property type="term" value="C:cytoplasm"/>
    <property type="evidence" value="ECO:0007669"/>
    <property type="project" value="TreeGrafter"/>
</dbReference>
<keyword evidence="2 4" id="KW-0560">Oxidoreductase</keyword>
<dbReference type="InterPro" id="IPR016161">
    <property type="entry name" value="Ald_DH/histidinol_DH"/>
</dbReference>
<evidence type="ECO:0000256" key="1">
    <source>
        <dbReference type="ARBA" id="ARBA00009986"/>
    </source>
</evidence>
<proteinExistence type="inferred from homology"/>
<dbReference type="FunFam" id="3.40.605.10:FF:000004">
    <property type="entry name" value="Aldehyde dehydrogenase"/>
    <property type="match status" value="1"/>
</dbReference>
<dbReference type="EMBL" id="JAGIYQ010000004">
    <property type="protein sequence ID" value="MBP0724999.1"/>
    <property type="molecule type" value="Genomic_DNA"/>
</dbReference>
<dbReference type="FunFam" id="3.40.309.10:FF:000003">
    <property type="entry name" value="Aldehyde dehydrogenase"/>
    <property type="match status" value="1"/>
</dbReference>
<dbReference type="SUPFAM" id="SSF53720">
    <property type="entry name" value="ALDH-like"/>
    <property type="match status" value="1"/>
</dbReference>
<evidence type="ECO:0000256" key="3">
    <source>
        <dbReference type="ARBA" id="ARBA00023027"/>
    </source>
</evidence>
<dbReference type="InterPro" id="IPR015590">
    <property type="entry name" value="Aldehyde_DH_dom"/>
</dbReference>
<dbReference type="InterPro" id="IPR016162">
    <property type="entry name" value="Ald_DH_N"/>
</dbReference>
<dbReference type="InterPro" id="IPR012394">
    <property type="entry name" value="Aldehyde_DH_NAD(P)"/>
</dbReference>
<dbReference type="GO" id="GO:0004029">
    <property type="term" value="F:aldehyde dehydrogenase (NAD+) activity"/>
    <property type="evidence" value="ECO:0007669"/>
    <property type="project" value="TreeGrafter"/>
</dbReference>
<protein>
    <recommendedName>
        <fullName evidence="4">Aldehyde dehydrogenase</fullName>
    </recommendedName>
</protein>
<evidence type="ECO:0000259" key="8">
    <source>
        <dbReference type="Pfam" id="PF00171"/>
    </source>
</evidence>
<dbReference type="CDD" id="cd07136">
    <property type="entry name" value="ALDH_YwdH-P39616"/>
    <property type="match status" value="1"/>
</dbReference>
<dbReference type="GO" id="GO:0006081">
    <property type="term" value="P:aldehyde metabolic process"/>
    <property type="evidence" value="ECO:0007669"/>
    <property type="project" value="InterPro"/>
</dbReference>
<dbReference type="InterPro" id="IPR029510">
    <property type="entry name" value="Ald_DH_CS_GLU"/>
</dbReference>
<evidence type="ECO:0000256" key="5">
    <source>
        <dbReference type="PIRSR" id="PIRSR036492-1"/>
    </source>
</evidence>
<feature type="active site" evidence="5">
    <location>
        <position position="244"/>
    </location>
</feature>
<feature type="active site" evidence="5 6">
    <location>
        <position position="210"/>
    </location>
</feature>
<keyword evidence="10" id="KW-1185">Reference proteome</keyword>
<dbReference type="PROSITE" id="PS00687">
    <property type="entry name" value="ALDEHYDE_DEHYDR_GLU"/>
    <property type="match status" value="1"/>
</dbReference>
<evidence type="ECO:0000313" key="10">
    <source>
        <dbReference type="Proteomes" id="UP000682134"/>
    </source>
</evidence>
<dbReference type="PANTHER" id="PTHR43570:SF16">
    <property type="entry name" value="ALDEHYDE DEHYDROGENASE TYPE III, ISOFORM Q"/>
    <property type="match status" value="1"/>
</dbReference>
<dbReference type="PANTHER" id="PTHR43570">
    <property type="entry name" value="ALDEHYDE DEHYDROGENASE"/>
    <property type="match status" value="1"/>
</dbReference>
<gene>
    <name evidence="9" type="ORF">J5Y03_07320</name>
</gene>
<dbReference type="Gene3D" id="3.40.605.10">
    <property type="entry name" value="Aldehyde Dehydrogenase, Chain A, domain 1"/>
    <property type="match status" value="1"/>
</dbReference>
<evidence type="ECO:0000256" key="4">
    <source>
        <dbReference type="PIRNR" id="PIRNR036492"/>
    </source>
</evidence>
<evidence type="ECO:0000256" key="7">
    <source>
        <dbReference type="RuleBase" id="RU003345"/>
    </source>
</evidence>
<dbReference type="PIRSF" id="PIRSF036492">
    <property type="entry name" value="ALDH"/>
    <property type="match status" value="1"/>
</dbReference>
<feature type="domain" description="Aldehyde dehydrogenase" evidence="8">
    <location>
        <begin position="19"/>
        <end position="428"/>
    </location>
</feature>
<dbReference type="AlphaFoldDB" id="A0A940SJK6"/>
<dbReference type="InterPro" id="IPR016160">
    <property type="entry name" value="Ald_DH_CS_CYS"/>
</dbReference>
<sequence>MEFVNEIFLKQKAFFNNGKTKEYHYRIENLKKLKAIIKKYEDEILDTLNTELRKPHSESYQTELGVTYEEINITIKNLAKWMKPKRVRTPITHFGASSTIYSDPYGVSLIIAPWNYPIQLSFAPLIGAIAGGNCAILKPSELTPNISSLLKKIINEVFEEDYIAVIEGGVEISTELLQKRFDNIFFTGSVPVGKIVMEAAAKHLTPLTLELGGKSPAIVDQTANIDLAAKRIVWGKFTNAGQTCIAPDYLLVHKSVKEELLDKMNHYIEVFYGEKPLESNRYASIVTERHANRLASFIEEAHIVRGGAYDIENRYIEPTIIDQVSLSDGIMNEEIFGPILPIFEFDQLNESVEFIKQFEKPLALYLFSNDRSVQEQIMKNITFGGGCINDTLMHIASAHLPFGGVGQSGLGSYHGKASFEAFTHQKSVVRQTTLFDLPLRYPNSKNGISIIKKLLK</sequence>
<dbReference type="Gene3D" id="3.40.309.10">
    <property type="entry name" value="Aldehyde Dehydrogenase, Chain A, domain 2"/>
    <property type="match status" value="1"/>
</dbReference>
<dbReference type="RefSeq" id="WP_209404117.1">
    <property type="nucleotide sequence ID" value="NZ_JAGIYQ010000004.1"/>
</dbReference>
<comment type="similarity">
    <text evidence="1 4 7">Belongs to the aldehyde dehydrogenase family.</text>
</comment>
<evidence type="ECO:0000256" key="2">
    <source>
        <dbReference type="ARBA" id="ARBA00023002"/>
    </source>
</evidence>
<comment type="caution">
    <text evidence="9">The sequence shown here is derived from an EMBL/GenBank/DDBJ whole genome shotgun (WGS) entry which is preliminary data.</text>
</comment>